<gene>
    <name evidence="3" type="primary">larA</name>
    <name evidence="3" type="ORF">H9787_04575</name>
</gene>
<comment type="caution">
    <text evidence="3">The sequence shown here is derived from an EMBL/GenBank/DDBJ whole genome shotgun (WGS) entry which is preliminary data.</text>
</comment>
<dbReference type="PANTHER" id="PTHR33171:SF17">
    <property type="entry name" value="LARA-LIKE N-TERMINAL DOMAIN-CONTAINING PROTEIN"/>
    <property type="match status" value="1"/>
</dbReference>
<dbReference type="AlphaFoldDB" id="A0A9D2RRR6"/>
<proteinExistence type="predicted"/>
<dbReference type="Pfam" id="PF21113">
    <property type="entry name" value="LarA_C"/>
    <property type="match status" value="1"/>
</dbReference>
<reference evidence="3" key="1">
    <citation type="journal article" date="2021" name="PeerJ">
        <title>Extensive microbial diversity within the chicken gut microbiome revealed by metagenomics and culture.</title>
        <authorList>
            <person name="Gilroy R."/>
            <person name="Ravi A."/>
            <person name="Getino M."/>
            <person name="Pursley I."/>
            <person name="Horton D.L."/>
            <person name="Alikhan N.F."/>
            <person name="Baker D."/>
            <person name="Gharbi K."/>
            <person name="Hall N."/>
            <person name="Watson M."/>
            <person name="Adriaenssens E.M."/>
            <person name="Foster-Nyarko E."/>
            <person name="Jarju S."/>
            <person name="Secka A."/>
            <person name="Antonio M."/>
            <person name="Oren A."/>
            <person name="Chaudhuri R.R."/>
            <person name="La Ragione R."/>
            <person name="Hildebrand F."/>
            <person name="Pallen M.J."/>
        </authorList>
    </citation>
    <scope>NUCLEOTIDE SEQUENCE</scope>
    <source>
        <strain evidence="3">ChiBcec18-1249</strain>
    </source>
</reference>
<dbReference type="NCBIfam" id="NF033504">
    <property type="entry name" value="Ni_dep_LarA"/>
    <property type="match status" value="1"/>
</dbReference>
<evidence type="ECO:0000313" key="4">
    <source>
        <dbReference type="Proteomes" id="UP000823824"/>
    </source>
</evidence>
<feature type="domain" description="LarA-like N-terminal" evidence="1">
    <location>
        <begin position="12"/>
        <end position="207"/>
    </location>
</feature>
<dbReference type="InterPro" id="IPR048068">
    <property type="entry name" value="LarA-like"/>
</dbReference>
<dbReference type="Proteomes" id="UP000823824">
    <property type="component" value="Unassembled WGS sequence"/>
</dbReference>
<name>A0A9D2RRR6_9FIRM</name>
<dbReference type="Gene3D" id="3.40.50.11440">
    <property type="match status" value="1"/>
</dbReference>
<protein>
    <submittedName>
        <fullName evidence="3">Nickel-dependent lactate racemase</fullName>
    </submittedName>
</protein>
<evidence type="ECO:0000259" key="2">
    <source>
        <dbReference type="Pfam" id="PF21113"/>
    </source>
</evidence>
<dbReference type="EMBL" id="DWZJ01000034">
    <property type="protein sequence ID" value="HJB12966.1"/>
    <property type="molecule type" value="Genomic_DNA"/>
</dbReference>
<dbReference type="InterPro" id="IPR018657">
    <property type="entry name" value="LarA-like_N"/>
</dbReference>
<evidence type="ECO:0000259" key="1">
    <source>
        <dbReference type="Pfam" id="PF09861"/>
    </source>
</evidence>
<accession>A0A9D2RRR6</accession>
<dbReference type="InterPro" id="IPR043166">
    <property type="entry name" value="LarA-like_C"/>
</dbReference>
<organism evidence="3 4">
    <name type="scientific">Candidatus Oscillibacter excrementigallinarum</name>
    <dbReference type="NCBI Taxonomy" id="2838716"/>
    <lineage>
        <taxon>Bacteria</taxon>
        <taxon>Bacillati</taxon>
        <taxon>Bacillota</taxon>
        <taxon>Clostridia</taxon>
        <taxon>Eubacteriales</taxon>
        <taxon>Oscillospiraceae</taxon>
        <taxon>Oscillibacter</taxon>
    </lineage>
</organism>
<sequence>MGGRTVKIALGFGTGTQTVEVPDRCVRQVLEPNPVPRGLTGEAEVRRALAEPIGMPRLREIVRPGETIAIITSDITRPMPTWTVMPPLLEELYAAGVRPADITLVFALGSHRPHTAEEMRKLAGEQAFREIRCVDGDPNDCVHLGVTSRGTPVDITRVVAEADRRICLGNIEYHYFAGYSGGAKAIMPGVSTRAAIQSNHSMMVQEAACAGNLDTNPLRQDIEEAAALCGVDFLLNVVLDAHKQILRAVAGDVTAAHRAGCAFLDTLYRKEIDQRADIVIVSQGGAPKDLNLYQTQKALDNAKHAVRDGGVVILVGSCKEGLGEPTFEAWMTAAPTPRSLIDRIQREFRLGGHKAAAIAMVLEHADIYLVSDLEPALVEALFLRPFSTVQAAYDAAAEKLGTDASVLVMPYGGSTLPRVRADTENQ</sequence>
<dbReference type="Gene3D" id="3.90.226.30">
    <property type="match status" value="1"/>
</dbReference>
<dbReference type="GO" id="GO:0050043">
    <property type="term" value="F:lactate racemase activity"/>
    <property type="evidence" value="ECO:0007669"/>
    <property type="project" value="InterPro"/>
</dbReference>
<dbReference type="PANTHER" id="PTHR33171">
    <property type="entry name" value="LAR_N DOMAIN-CONTAINING PROTEIN"/>
    <property type="match status" value="1"/>
</dbReference>
<reference evidence="3" key="2">
    <citation type="submission" date="2021-04" db="EMBL/GenBank/DDBJ databases">
        <authorList>
            <person name="Gilroy R."/>
        </authorList>
    </citation>
    <scope>NUCLEOTIDE SEQUENCE</scope>
    <source>
        <strain evidence="3">ChiBcec18-1249</strain>
    </source>
</reference>
<dbReference type="InterPro" id="IPR047926">
    <property type="entry name" value="Ni_dep_LarA"/>
</dbReference>
<dbReference type="Pfam" id="PF09861">
    <property type="entry name" value="Lar_N"/>
    <property type="match status" value="1"/>
</dbReference>
<dbReference type="InterPro" id="IPR048520">
    <property type="entry name" value="LarA_C"/>
</dbReference>
<feature type="domain" description="Lactate racemase C-terminal" evidence="2">
    <location>
        <begin position="274"/>
        <end position="414"/>
    </location>
</feature>
<evidence type="ECO:0000313" key="3">
    <source>
        <dbReference type="EMBL" id="HJB12966.1"/>
    </source>
</evidence>